<evidence type="ECO:0000259" key="14">
    <source>
        <dbReference type="Pfam" id="PF21604"/>
    </source>
</evidence>
<keyword evidence="17" id="KW-1185">Reference proteome</keyword>
<keyword evidence="6 13" id="KW-0472">Membrane</keyword>
<feature type="domain" description="Cytokine receptor-like factor 2-like D1" evidence="14">
    <location>
        <begin position="102"/>
        <end position="155"/>
    </location>
</feature>
<dbReference type="SUPFAM" id="SSF49265">
    <property type="entry name" value="Fibronectin type III"/>
    <property type="match status" value="2"/>
</dbReference>
<proteinExistence type="inferred from homology"/>
<evidence type="ECO:0000256" key="1">
    <source>
        <dbReference type="ARBA" id="ARBA00004479"/>
    </source>
</evidence>
<reference evidence="16 17" key="1">
    <citation type="journal article" date="2023" name="J. Hered.">
        <title>Chromosome-level genome of the wood stork (Mycteria americana) provides insight into avian chromosome evolution.</title>
        <authorList>
            <person name="Flamio R. Jr."/>
            <person name="Ramstad K.M."/>
        </authorList>
    </citation>
    <scope>NUCLEOTIDE SEQUENCE [LARGE SCALE GENOMIC DNA]</scope>
    <source>
        <strain evidence="16">JAX WOST 10</strain>
    </source>
</reference>
<keyword evidence="9" id="KW-0325">Glycoprotein</keyword>
<dbReference type="AlphaFoldDB" id="A0AAN7S9Z4"/>
<comment type="subcellular location">
    <subcellularLocation>
        <location evidence="1">Membrane</location>
        <topology evidence="1">Single-pass type I membrane protein</topology>
    </subcellularLocation>
</comment>
<keyword evidence="4" id="KW-0732">Signal</keyword>
<dbReference type="InterPro" id="IPR048651">
    <property type="entry name" value="CRLF2-like_D1"/>
</dbReference>
<dbReference type="InterPro" id="IPR048648">
    <property type="entry name" value="CRLF2-like_D2"/>
</dbReference>
<dbReference type="FunFam" id="2.60.40.10:FF:001547">
    <property type="entry name" value="Cytokine receptor-like factor 2"/>
    <property type="match status" value="1"/>
</dbReference>
<keyword evidence="7" id="KW-1015">Disulfide bond</keyword>
<dbReference type="Pfam" id="PF21605">
    <property type="entry name" value="CRLF2-like_D2"/>
    <property type="match status" value="1"/>
</dbReference>
<evidence type="ECO:0000256" key="5">
    <source>
        <dbReference type="ARBA" id="ARBA00022989"/>
    </source>
</evidence>
<evidence type="ECO:0000256" key="13">
    <source>
        <dbReference type="SAM" id="Phobius"/>
    </source>
</evidence>
<dbReference type="EMBL" id="JAUNZN010000001">
    <property type="protein sequence ID" value="KAK4832610.1"/>
    <property type="molecule type" value="Genomic_DNA"/>
</dbReference>
<dbReference type="Gene3D" id="2.60.40.10">
    <property type="entry name" value="Immunoglobulins"/>
    <property type="match status" value="2"/>
</dbReference>
<dbReference type="Pfam" id="PF21604">
    <property type="entry name" value="CRLF2_D1"/>
    <property type="match status" value="1"/>
</dbReference>
<comment type="function">
    <text evidence="10">Receptor for thymic stromal lymphopoietin (TSLP). Forms a functional complex with TSLP and IL7R which is capable of stimulating cell proliferation through activation of STAT3 and STAT5. Also activates JAK2. Implicated in the development of the hematopoietic system.</text>
</comment>
<comment type="similarity">
    <text evidence="2">Belongs to the type I cytokine receptor family. Type 5 subfamily.</text>
</comment>
<evidence type="ECO:0000256" key="9">
    <source>
        <dbReference type="ARBA" id="ARBA00023180"/>
    </source>
</evidence>
<dbReference type="InterPro" id="IPR013783">
    <property type="entry name" value="Ig-like_fold"/>
</dbReference>
<feature type="domain" description="Cytokine receptor-like factor 2-like D2" evidence="15">
    <location>
        <begin position="188"/>
        <end position="283"/>
    </location>
</feature>
<feature type="non-terminal residue" evidence="16">
    <location>
        <position position="438"/>
    </location>
</feature>
<evidence type="ECO:0000313" key="17">
    <source>
        <dbReference type="Proteomes" id="UP001333110"/>
    </source>
</evidence>
<evidence type="ECO:0000256" key="6">
    <source>
        <dbReference type="ARBA" id="ARBA00023136"/>
    </source>
</evidence>
<dbReference type="GO" id="GO:0016020">
    <property type="term" value="C:membrane"/>
    <property type="evidence" value="ECO:0007669"/>
    <property type="project" value="UniProtKB-SubCell"/>
</dbReference>
<evidence type="ECO:0000256" key="12">
    <source>
        <dbReference type="ARBA" id="ARBA00077227"/>
    </source>
</evidence>
<keyword evidence="3 13" id="KW-0812">Transmembrane</keyword>
<comment type="caution">
    <text evidence="16">The sequence shown here is derived from an EMBL/GenBank/DDBJ whole genome shotgun (WGS) entry which is preliminary data.</text>
</comment>
<evidence type="ECO:0000259" key="15">
    <source>
        <dbReference type="Pfam" id="PF21605"/>
    </source>
</evidence>
<evidence type="ECO:0000256" key="7">
    <source>
        <dbReference type="ARBA" id="ARBA00023157"/>
    </source>
</evidence>
<feature type="transmembrane region" description="Helical" evidence="13">
    <location>
        <begin position="300"/>
        <end position="321"/>
    </location>
</feature>
<dbReference type="PANTHER" id="PTHR48485:SF4">
    <property type="entry name" value="INTERLEUKIN-12 SUBUNIT BETA"/>
    <property type="match status" value="1"/>
</dbReference>
<name>A0AAN7S9Z4_MYCAM</name>
<organism evidence="16 17">
    <name type="scientific">Mycteria americana</name>
    <name type="common">Wood stork</name>
    <dbReference type="NCBI Taxonomy" id="33587"/>
    <lineage>
        <taxon>Eukaryota</taxon>
        <taxon>Metazoa</taxon>
        <taxon>Chordata</taxon>
        <taxon>Craniata</taxon>
        <taxon>Vertebrata</taxon>
        <taxon>Euteleostomi</taxon>
        <taxon>Archelosauria</taxon>
        <taxon>Archosauria</taxon>
        <taxon>Dinosauria</taxon>
        <taxon>Saurischia</taxon>
        <taxon>Theropoda</taxon>
        <taxon>Coelurosauria</taxon>
        <taxon>Aves</taxon>
        <taxon>Neognathae</taxon>
        <taxon>Neoaves</taxon>
        <taxon>Aequornithes</taxon>
        <taxon>Ciconiiformes</taxon>
        <taxon>Ciconiidae</taxon>
        <taxon>Mycteria</taxon>
    </lineage>
</organism>
<keyword evidence="8" id="KW-0675">Receptor</keyword>
<evidence type="ECO:0000256" key="8">
    <source>
        <dbReference type="ARBA" id="ARBA00023170"/>
    </source>
</evidence>
<evidence type="ECO:0000313" key="16">
    <source>
        <dbReference type="EMBL" id="KAK4832610.1"/>
    </source>
</evidence>
<sequence length="438" mass="50221">MPLWGLPERLGLAQSYLRYNCMCKCFSGRALKLNPYLLPIDVCSSGGRRGREAGWKFQVCCVIPTMRFIFQACSIIFTLGNLVASQSQSPGWKDAISTTIINFNNEKMQITWAARELFPGKNVSFSYTFDEGKHKVWKPCPTYLLDQDYNSGCLFKTEGPTLAISIRNSNGSEELFSKRLKSDFYIKPNRPENVTFFWKEDTVTVSCNKPERAVKCLRLELQYKSKFDKDWQSRTSKCCSVGEQGFDARKCYSFRVRLKRLVPYCNVVNYSSDWEAETFWMNGTLLDSCDDDIKSESNTVIILSCLLSVLLMKLILLILLCKWQRLQKLVMPAIPDPKYIFADLFNDHNGNFQEWIDKTDHAMVQTKLECEEPECTIEAESQQEDEKNSDKQKPREKIFSFSKAAENNNPKAAQIACLMPTSNTIASFAGFQILMNDD</sequence>
<gene>
    <name evidence="16" type="ORF">QYF61_024591</name>
</gene>
<evidence type="ECO:0000256" key="11">
    <source>
        <dbReference type="ARBA" id="ARBA00068087"/>
    </source>
</evidence>
<accession>A0AAN7S9Z4</accession>
<keyword evidence="5 13" id="KW-1133">Transmembrane helix</keyword>
<dbReference type="InterPro" id="IPR036116">
    <property type="entry name" value="FN3_sf"/>
</dbReference>
<evidence type="ECO:0000256" key="10">
    <source>
        <dbReference type="ARBA" id="ARBA00058201"/>
    </source>
</evidence>
<evidence type="ECO:0000256" key="3">
    <source>
        <dbReference type="ARBA" id="ARBA00022692"/>
    </source>
</evidence>
<evidence type="ECO:0000256" key="4">
    <source>
        <dbReference type="ARBA" id="ARBA00022729"/>
    </source>
</evidence>
<evidence type="ECO:0000256" key="2">
    <source>
        <dbReference type="ARBA" id="ARBA00008159"/>
    </source>
</evidence>
<protein>
    <recommendedName>
        <fullName evidence="11">Cytokine receptor-like factor 2</fullName>
    </recommendedName>
    <alternativeName>
        <fullName evidence="12">Thymic stromal lymphopoietin protein receptor</fullName>
    </alternativeName>
</protein>
<dbReference type="InterPro" id="IPR050676">
    <property type="entry name" value="IL-12"/>
</dbReference>
<dbReference type="PANTHER" id="PTHR48485">
    <property type="entry name" value="INTERLEUKIN-12 SUBUNIT BETA-RELATED"/>
    <property type="match status" value="1"/>
</dbReference>
<dbReference type="Proteomes" id="UP001333110">
    <property type="component" value="Unassembled WGS sequence"/>
</dbReference>